<feature type="region of interest" description="Disordered" evidence="2">
    <location>
        <begin position="129"/>
        <end position="149"/>
    </location>
</feature>
<dbReference type="GO" id="GO:0000978">
    <property type="term" value="F:RNA polymerase II cis-regulatory region sequence-specific DNA binding"/>
    <property type="evidence" value="ECO:0007669"/>
    <property type="project" value="TreeGrafter"/>
</dbReference>
<gene>
    <name evidence="4" type="ORF">NDU88_012373</name>
</gene>
<reference evidence="4" key="1">
    <citation type="journal article" date="2022" name="bioRxiv">
        <title>Sequencing and chromosome-scale assembly of the giantPleurodeles waltlgenome.</title>
        <authorList>
            <person name="Brown T."/>
            <person name="Elewa A."/>
            <person name="Iarovenko S."/>
            <person name="Subramanian E."/>
            <person name="Araus A.J."/>
            <person name="Petzold A."/>
            <person name="Susuki M."/>
            <person name="Suzuki K.-i.T."/>
            <person name="Hayashi T."/>
            <person name="Toyoda A."/>
            <person name="Oliveira C."/>
            <person name="Osipova E."/>
            <person name="Leigh N.D."/>
            <person name="Simon A."/>
            <person name="Yun M.H."/>
        </authorList>
    </citation>
    <scope>NUCLEOTIDE SEQUENCE</scope>
    <source>
        <strain evidence="4">20211129_DDA</strain>
        <tissue evidence="4">Liver</tissue>
    </source>
</reference>
<dbReference type="InterPro" id="IPR052870">
    <property type="entry name" value="Myb-related_repressor"/>
</dbReference>
<dbReference type="InterPro" id="IPR028002">
    <property type="entry name" value="Myb_DNA-bind_5"/>
</dbReference>
<evidence type="ECO:0000313" key="5">
    <source>
        <dbReference type="Proteomes" id="UP001066276"/>
    </source>
</evidence>
<feature type="compositionally biased region" description="Basic and acidic residues" evidence="2">
    <location>
        <begin position="132"/>
        <end position="142"/>
    </location>
</feature>
<keyword evidence="1" id="KW-0175">Coiled coil</keyword>
<dbReference type="PANTHER" id="PTHR32345:SF4">
    <property type="entry name" value="TUMORHEAD"/>
    <property type="match status" value="1"/>
</dbReference>
<feature type="compositionally biased region" description="Polar residues" evidence="2">
    <location>
        <begin position="199"/>
        <end position="217"/>
    </location>
</feature>
<dbReference type="PANTHER" id="PTHR32345">
    <property type="entry name" value="MYB-RELATED TRANSCRIPTION FACTOR, PARTNER OF PROFILIN"/>
    <property type="match status" value="1"/>
</dbReference>
<dbReference type="GO" id="GO:0000981">
    <property type="term" value="F:DNA-binding transcription factor activity, RNA polymerase II-specific"/>
    <property type="evidence" value="ECO:0007669"/>
    <property type="project" value="TreeGrafter"/>
</dbReference>
<evidence type="ECO:0000259" key="3">
    <source>
        <dbReference type="Pfam" id="PF13873"/>
    </source>
</evidence>
<feature type="region of interest" description="Disordered" evidence="2">
    <location>
        <begin position="266"/>
        <end position="287"/>
    </location>
</feature>
<proteinExistence type="predicted"/>
<organism evidence="4 5">
    <name type="scientific">Pleurodeles waltl</name>
    <name type="common">Iberian ribbed newt</name>
    <dbReference type="NCBI Taxonomy" id="8319"/>
    <lineage>
        <taxon>Eukaryota</taxon>
        <taxon>Metazoa</taxon>
        <taxon>Chordata</taxon>
        <taxon>Craniata</taxon>
        <taxon>Vertebrata</taxon>
        <taxon>Euteleostomi</taxon>
        <taxon>Amphibia</taxon>
        <taxon>Batrachia</taxon>
        <taxon>Caudata</taxon>
        <taxon>Salamandroidea</taxon>
        <taxon>Salamandridae</taxon>
        <taxon>Pleurodelinae</taxon>
        <taxon>Pleurodeles</taxon>
    </lineage>
</organism>
<comment type="caution">
    <text evidence="4">The sequence shown here is derived from an EMBL/GenBank/DDBJ whole genome shotgun (WGS) entry which is preliminary data.</text>
</comment>
<dbReference type="Proteomes" id="UP001066276">
    <property type="component" value="Chromosome 6"/>
</dbReference>
<evidence type="ECO:0000256" key="2">
    <source>
        <dbReference type="SAM" id="MobiDB-lite"/>
    </source>
</evidence>
<protein>
    <recommendedName>
        <fullName evidence="3">Myb/SANT-like DNA-binding domain-containing protein</fullName>
    </recommendedName>
</protein>
<sequence>MFHSAGHMNSLKAASMWGRLRKWKFSDLALEVLVDSVLNNHERLYGALSASTSLGQKTKIWKDISEKVNAVDVVQRSVPDLKKRWYDFKRKVKQTVAANQSQGLQSGTSKEACLTALQARVYAVMLSTTARSSDRPDKRHSQEPYTGIPVKIEVKSEEWDLGYTSSLDEDKLKLASGITLEGKQTSSVQPSARVLPTPVQASSGKSITLRSHSQVSMPPQRHNSHPEEDSSVAGPPPILSLDFIGAHHPLATTTAWVQPTMASKEAGSNYSASPISMHEEEEEDEEIDYMASVDPSQHTSSQHQHQHGHSPPVQWLAVAQRQADALERTAAAQERQAAATERAAQAQERMAAAQESAATAHERTLLAVGEVARAVRLTYAQVKNINVRLGKTNRHAIHHTKILEELQADVGAQSKTLKKQCALMRKLSNMAQTAVATSQHHMVATSQSLQKPVKSMEIKKFQRSSEQIHEYIDDANSKKALRSGESQSKIVATVYQIQSQSSGTQALT</sequence>
<evidence type="ECO:0000256" key="1">
    <source>
        <dbReference type="SAM" id="Coils"/>
    </source>
</evidence>
<feature type="region of interest" description="Disordered" evidence="2">
    <location>
        <begin position="181"/>
        <end position="235"/>
    </location>
</feature>
<feature type="coiled-coil region" evidence="1">
    <location>
        <begin position="316"/>
        <end position="363"/>
    </location>
</feature>
<dbReference type="EMBL" id="JANPWB010000010">
    <property type="protein sequence ID" value="KAJ1146091.1"/>
    <property type="molecule type" value="Genomic_DNA"/>
</dbReference>
<evidence type="ECO:0000313" key="4">
    <source>
        <dbReference type="EMBL" id="KAJ1146091.1"/>
    </source>
</evidence>
<feature type="domain" description="Myb/SANT-like DNA-binding" evidence="3">
    <location>
        <begin position="21"/>
        <end position="97"/>
    </location>
</feature>
<keyword evidence="5" id="KW-1185">Reference proteome</keyword>
<accession>A0AAV7QZX7</accession>
<dbReference type="AlphaFoldDB" id="A0AAV7QZX7"/>
<dbReference type="Pfam" id="PF13873">
    <property type="entry name" value="Myb_DNA-bind_5"/>
    <property type="match status" value="1"/>
</dbReference>
<dbReference type="GO" id="GO:0005634">
    <property type="term" value="C:nucleus"/>
    <property type="evidence" value="ECO:0007669"/>
    <property type="project" value="TreeGrafter"/>
</dbReference>
<name>A0AAV7QZX7_PLEWA</name>